<accession>A0A316UN57</accession>
<feature type="compositionally biased region" description="Low complexity" evidence="1">
    <location>
        <begin position="493"/>
        <end position="509"/>
    </location>
</feature>
<feature type="region of interest" description="Disordered" evidence="1">
    <location>
        <begin position="612"/>
        <end position="825"/>
    </location>
</feature>
<name>A0A316UN57_9BASI</name>
<feature type="compositionally biased region" description="Pro residues" evidence="1">
    <location>
        <begin position="944"/>
        <end position="953"/>
    </location>
</feature>
<feature type="compositionally biased region" description="Low complexity" evidence="1">
    <location>
        <begin position="973"/>
        <end position="983"/>
    </location>
</feature>
<feature type="region of interest" description="Disordered" evidence="1">
    <location>
        <begin position="384"/>
        <end position="432"/>
    </location>
</feature>
<feature type="compositionally biased region" description="Polar residues" evidence="1">
    <location>
        <begin position="786"/>
        <end position="808"/>
    </location>
</feature>
<sequence length="1064" mass="111476">MAMDHHDRAGGPMALSNSARPSMDHHHHHHSSLATPQQPHYHHHPQHHPQVPYDYAAGSGSASASGSGSNSPSSTLVRSQQASQDSGMSRRSADMLARQQAEVGSSSSHWQQSVPSDSSTGGPSASSSMHRISAVDYGRVPVPNGQGGAGINYSHPAMQQQLQQQQIQQYYAAQQPSGIPSASPSMMTVPHVRPPLRSRTFGLGRNLRPQEDLVDPAFFPGGIVPAEAVTLLGTGVDPKTKQWPNFSVELKAPTFDERGYPVYSGRAAGIKGEIRMRRSDVADVVIKISAHTTSGSAAAVWDGVALQPPESGTERAVFQTVEKVAFEEGRVEAPTPGLQPMEEADSGDAVHMIPFTLNLPVGGNTRMVDGNVETVAVALPPSFEMSSEQDAREKAVLRNTASAGTGSSGRGSGDGQGSGGGVPPGSGAASIKTSRTKMTALTLRDAVESGLQQVYRIGCFYRITFTLVRRKTSGDRSRKSSGSFFSKGKKSAKATSPSGSAGSTATAGKQGKGSDTISIPFVFLGEPTQLPPPPASLPPLRLSILSTPSVPLARGWESEVVTAKWSGMLLKALKRNVELELFFPAGKIIQAPSVIPVLLVIRPEDPELLPQPFSAASPVLGSPSRSHPGSPRLSSALSRTDDTAVGSDQQVRSPPYLQQRTASGNHVPTKSSLAQVSRASEDDEEQEQLDDGDDIGASPTQSNAGVSPSTSNQGNSLSRLIRSSLSITRPNNANDSATSSGTGAAAGRPSMDSAGGAPSSPQMSSSQQKPLKKKSSRPSFAFGRNRPSTAPSTTGSDESRTGTETSFTVRGGGGPGSSSGSSGSPVDLPALVRVSLLQNVFYSSSSVNETPKNKRRLVSVADLEEVDYAAIVSARGGAVEGTDVALQVEEAKRKGVRVLRGLLRVGREATPSFRVQGIELKYAIKVDLLPFNPRTKTRVNATPSSPPRTPPGRPSIHAAYAQRPGQAHQTNPSLSSSFTASNSLQWSPSKQGGQSVHYDPSLPSVPSSTLGGFAGASGIAASEAGWTKRSPSDQTVMAPEMAKLSKTVGALWINVRLVKGRGAI</sequence>
<feature type="region of interest" description="Disordered" evidence="1">
    <location>
        <begin position="471"/>
        <end position="513"/>
    </location>
</feature>
<gene>
    <name evidence="2" type="ORF">BDZ90DRAFT_272352</name>
</gene>
<feature type="compositionally biased region" description="Low complexity" evidence="1">
    <location>
        <begin position="105"/>
        <end position="128"/>
    </location>
</feature>
<evidence type="ECO:0000256" key="1">
    <source>
        <dbReference type="SAM" id="MobiDB-lite"/>
    </source>
</evidence>
<protein>
    <submittedName>
        <fullName evidence="2">Uncharacterized protein</fullName>
    </submittedName>
</protein>
<feature type="compositionally biased region" description="Gly residues" evidence="1">
    <location>
        <begin position="406"/>
        <end position="424"/>
    </location>
</feature>
<reference evidence="2 3" key="1">
    <citation type="journal article" date="2018" name="Mol. Biol. Evol.">
        <title>Broad Genomic Sampling Reveals a Smut Pathogenic Ancestry of the Fungal Clade Ustilaginomycotina.</title>
        <authorList>
            <person name="Kijpornyongpan T."/>
            <person name="Mondo S.J."/>
            <person name="Barry K."/>
            <person name="Sandor L."/>
            <person name="Lee J."/>
            <person name="Lipzen A."/>
            <person name="Pangilinan J."/>
            <person name="LaButti K."/>
            <person name="Hainaut M."/>
            <person name="Henrissat B."/>
            <person name="Grigoriev I.V."/>
            <person name="Spatafora J.W."/>
            <person name="Aime M.C."/>
        </authorList>
    </citation>
    <scope>NUCLEOTIDE SEQUENCE [LARGE SCALE GENOMIC DNA]</scope>
    <source>
        <strain evidence="2 3">MCA 5214</strain>
    </source>
</reference>
<dbReference type="RefSeq" id="XP_025361354.1">
    <property type="nucleotide sequence ID" value="XM_025508771.1"/>
</dbReference>
<dbReference type="GeneID" id="37030594"/>
<keyword evidence="3" id="KW-1185">Reference proteome</keyword>
<feature type="region of interest" description="Disordered" evidence="1">
    <location>
        <begin position="934"/>
        <end position="1003"/>
    </location>
</feature>
<evidence type="ECO:0000313" key="2">
    <source>
        <dbReference type="EMBL" id="PWN26742.1"/>
    </source>
</evidence>
<feature type="compositionally biased region" description="Low complexity" evidence="1">
    <location>
        <begin position="716"/>
        <end position="727"/>
    </location>
</feature>
<dbReference type="OrthoDB" id="3364994at2759"/>
<dbReference type="AlphaFoldDB" id="A0A316UN57"/>
<feature type="compositionally biased region" description="Low complexity" evidence="1">
    <location>
        <begin position="620"/>
        <end position="635"/>
    </location>
</feature>
<proteinExistence type="predicted"/>
<feature type="compositionally biased region" description="Polar residues" evidence="1">
    <location>
        <begin position="646"/>
        <end position="678"/>
    </location>
</feature>
<feature type="compositionally biased region" description="Low complexity" evidence="1">
    <location>
        <begin position="736"/>
        <end position="747"/>
    </location>
</feature>
<feature type="region of interest" description="Disordered" evidence="1">
    <location>
        <begin position="1"/>
        <end position="130"/>
    </location>
</feature>
<feature type="compositionally biased region" description="Polar residues" evidence="1">
    <location>
        <begin position="984"/>
        <end position="994"/>
    </location>
</feature>
<organism evidence="2 3">
    <name type="scientific">Jaminaea rosea</name>
    <dbReference type="NCBI Taxonomy" id="1569628"/>
    <lineage>
        <taxon>Eukaryota</taxon>
        <taxon>Fungi</taxon>
        <taxon>Dikarya</taxon>
        <taxon>Basidiomycota</taxon>
        <taxon>Ustilaginomycotina</taxon>
        <taxon>Exobasidiomycetes</taxon>
        <taxon>Microstromatales</taxon>
        <taxon>Microstromatales incertae sedis</taxon>
        <taxon>Jaminaea</taxon>
    </lineage>
</organism>
<feature type="compositionally biased region" description="Low complexity" evidence="1">
    <location>
        <begin position="56"/>
        <end position="74"/>
    </location>
</feature>
<feature type="compositionally biased region" description="Polar residues" evidence="1">
    <location>
        <begin position="75"/>
        <end position="89"/>
    </location>
</feature>
<evidence type="ECO:0000313" key="3">
    <source>
        <dbReference type="Proteomes" id="UP000245884"/>
    </source>
</evidence>
<dbReference type="EMBL" id="KZ819670">
    <property type="protein sequence ID" value="PWN26742.1"/>
    <property type="molecule type" value="Genomic_DNA"/>
</dbReference>
<dbReference type="Proteomes" id="UP000245884">
    <property type="component" value="Unassembled WGS sequence"/>
</dbReference>
<feature type="compositionally biased region" description="Polar residues" evidence="1">
    <location>
        <begin position="698"/>
        <end position="715"/>
    </location>
</feature>
<feature type="compositionally biased region" description="Low complexity" evidence="1">
    <location>
        <begin position="758"/>
        <end position="769"/>
    </location>
</feature>
<feature type="compositionally biased region" description="Acidic residues" evidence="1">
    <location>
        <begin position="681"/>
        <end position="694"/>
    </location>
</feature>